<reference evidence="1 2" key="1">
    <citation type="journal article" date="2020" name="Microb. Ecol.">
        <title>Ecogenomics of the Marine Benthic Filamentous Cyanobacterium Adonisia.</title>
        <authorList>
            <person name="Walter J.M."/>
            <person name="Coutinho F.H."/>
            <person name="Leomil L."/>
            <person name="Hargreaves P.I."/>
            <person name="Campeao M.E."/>
            <person name="Vieira V.V."/>
            <person name="Silva B.S."/>
            <person name="Fistarol G.O."/>
            <person name="Salomon P.S."/>
            <person name="Sawabe T."/>
            <person name="Mino S."/>
            <person name="Hosokawa M."/>
            <person name="Miyashita H."/>
            <person name="Maruyama F."/>
            <person name="van Verk M.C."/>
            <person name="Dutilh B.E."/>
            <person name="Thompson C.C."/>
            <person name="Thompson F.L."/>
        </authorList>
    </citation>
    <scope>NUCLEOTIDE SEQUENCE [LARGE SCALE GENOMIC DNA]</scope>
    <source>
        <strain evidence="1 2">CCMR0081</strain>
    </source>
</reference>
<sequence length="315" mass="36543">MQVPENFFDIVLEIDNELIAQGINPHQRSCRAPLEALKRLYPHCSVSINDNPISDAVQQIYTQIYGLRDLQMPPVHVGAVVFRDIFFPLRIPLIFGYVHLDPINLLEEMTEIQKQVFLSDKKEVLRFHDQFIDLMDFAYGINELREENSIPKRTLEWWGLARQQLEAAAAIALGSFDKYAVIQNCCISSELILKGALIAKDERFKGLEKDELDRKLQKKYGHDIEKTARKVSTFFPDIDQQLLVSVVERYPKLVERRYDAKRYKRVEIGNFLMNAQFIAGEILRQFSYRNTRASLCEGDDEAWNLSNRSFPSNPV</sequence>
<accession>A0A6M0RGE8</accession>
<dbReference type="AlphaFoldDB" id="A0A6M0RGE8"/>
<proteinExistence type="predicted"/>
<dbReference type="Proteomes" id="UP000481033">
    <property type="component" value="Unassembled WGS sequence"/>
</dbReference>
<organism evidence="1 2">
    <name type="scientific">Adonisia turfae CCMR0081</name>
    <dbReference type="NCBI Taxonomy" id="2292702"/>
    <lineage>
        <taxon>Bacteria</taxon>
        <taxon>Bacillati</taxon>
        <taxon>Cyanobacteriota</taxon>
        <taxon>Adonisia</taxon>
        <taxon>Adonisia turfae</taxon>
    </lineage>
</organism>
<dbReference type="RefSeq" id="WP_163696464.1">
    <property type="nucleotide sequence ID" value="NZ_QXHD01000003.1"/>
</dbReference>
<comment type="caution">
    <text evidence="1">The sequence shown here is derived from an EMBL/GenBank/DDBJ whole genome shotgun (WGS) entry which is preliminary data.</text>
</comment>
<dbReference type="EMBL" id="QXHD01000003">
    <property type="protein sequence ID" value="NEZ54802.1"/>
    <property type="molecule type" value="Genomic_DNA"/>
</dbReference>
<keyword evidence="2" id="KW-1185">Reference proteome</keyword>
<gene>
    <name evidence="1" type="ORF">DXZ20_03670</name>
</gene>
<evidence type="ECO:0000313" key="2">
    <source>
        <dbReference type="Proteomes" id="UP000481033"/>
    </source>
</evidence>
<name>A0A6M0RGE8_9CYAN</name>
<evidence type="ECO:0000313" key="1">
    <source>
        <dbReference type="EMBL" id="NEZ54802.1"/>
    </source>
</evidence>
<protein>
    <submittedName>
        <fullName evidence="1">Uncharacterized protein</fullName>
    </submittedName>
</protein>